<keyword evidence="1" id="KW-0472">Membrane</keyword>
<dbReference type="EMBL" id="RRAZ01000007">
    <property type="protein sequence ID" value="RRH76312.1"/>
    <property type="molecule type" value="Genomic_DNA"/>
</dbReference>
<evidence type="ECO:0000313" key="2">
    <source>
        <dbReference type="EMBL" id="RRH76312.1"/>
    </source>
</evidence>
<feature type="transmembrane region" description="Helical" evidence="1">
    <location>
        <begin position="47"/>
        <end position="65"/>
    </location>
</feature>
<evidence type="ECO:0000256" key="1">
    <source>
        <dbReference type="SAM" id="Phobius"/>
    </source>
</evidence>
<sequence>MKAIWSALCVSRRGRGISWSVWGRARSRPGPMACRSVWPRDCATGSNMALILTAGALWLVAALVVTSRRGLALGGAARVALVVTGVPYLGWVTYGLGPLAGLGGLLIGAAVLMRCRLPRLTGRGLRD</sequence>
<keyword evidence="3" id="KW-1185">Reference proteome</keyword>
<evidence type="ECO:0000313" key="3">
    <source>
        <dbReference type="Proteomes" id="UP000282125"/>
    </source>
</evidence>
<dbReference type="AlphaFoldDB" id="A0A3P3DRZ3"/>
<comment type="caution">
    <text evidence="2">The sequence shown here is derived from an EMBL/GenBank/DDBJ whole genome shotgun (WGS) entry which is preliminary data.</text>
</comment>
<dbReference type="Pfam" id="PF10658">
    <property type="entry name" value="DUF2484"/>
    <property type="match status" value="1"/>
</dbReference>
<gene>
    <name evidence="2" type="ORF">EG244_06020</name>
</gene>
<proteinExistence type="predicted"/>
<dbReference type="Proteomes" id="UP000282125">
    <property type="component" value="Unassembled WGS sequence"/>
</dbReference>
<organism evidence="2 3">
    <name type="scientific">Falsigemmobacter faecalis</name>
    <dbReference type="NCBI Taxonomy" id="2488730"/>
    <lineage>
        <taxon>Bacteria</taxon>
        <taxon>Pseudomonadati</taxon>
        <taxon>Pseudomonadota</taxon>
        <taxon>Alphaproteobacteria</taxon>
        <taxon>Rhodobacterales</taxon>
        <taxon>Paracoccaceae</taxon>
        <taxon>Falsigemmobacter</taxon>
    </lineage>
</organism>
<keyword evidence="1" id="KW-0812">Transmembrane</keyword>
<keyword evidence="1" id="KW-1133">Transmembrane helix</keyword>
<reference evidence="2 3" key="1">
    <citation type="submission" date="2018-11" db="EMBL/GenBank/DDBJ databases">
        <title>Gemmobacter sp. nov., YIM 102744-1 draft genome.</title>
        <authorList>
            <person name="Li G."/>
            <person name="Jiang Y."/>
        </authorList>
    </citation>
    <scope>NUCLEOTIDE SEQUENCE [LARGE SCALE GENOMIC DNA]</scope>
    <source>
        <strain evidence="2 3">YIM 102744-1</strain>
    </source>
</reference>
<name>A0A3P3DRZ3_9RHOB</name>
<accession>A0A3P3DRZ3</accession>
<feature type="transmembrane region" description="Helical" evidence="1">
    <location>
        <begin position="96"/>
        <end position="113"/>
    </location>
</feature>
<dbReference type="InterPro" id="IPR018919">
    <property type="entry name" value="DUF2484"/>
</dbReference>
<protein>
    <submittedName>
        <fullName evidence="2">DUF2484 family protein</fullName>
    </submittedName>
</protein>